<dbReference type="EMBL" id="ACFT01000110">
    <property type="protein sequence ID" value="EEV25331.1"/>
    <property type="molecule type" value="Genomic_DNA"/>
</dbReference>
<evidence type="ECO:0000256" key="1">
    <source>
        <dbReference type="SAM" id="Phobius"/>
    </source>
</evidence>
<gene>
    <name evidence="2" type="ORF">AM202_03885</name>
</gene>
<name>A0ABM9YVD4_9PAST</name>
<keyword evidence="1" id="KW-0812">Transmembrane</keyword>
<comment type="caution">
    <text evidence="2">The sequence shown here is derived from an EMBL/GenBank/DDBJ whole genome shotgun (WGS) entry which is preliminary data.</text>
</comment>
<evidence type="ECO:0000313" key="2">
    <source>
        <dbReference type="EMBL" id="EEV25331.1"/>
    </source>
</evidence>
<feature type="transmembrane region" description="Helical" evidence="1">
    <location>
        <begin position="40"/>
        <end position="67"/>
    </location>
</feature>
<sequence length="118" mass="13269">MVFDIIFADASVASLGFYYLYIAMLSNEGIVHWLHDSGHYVYFFIVHLLIKDGCCIISACDAGLLIFTISLKNENIKINVKSQGGLLILIKFRVICSVFTGGIRQCYRLMKPENPTLT</sequence>
<reference evidence="2 3" key="1">
    <citation type="journal article" date="2010" name="Vet. Microbiol.">
        <title>Production of haemolysins by strains of the Actinobacillus minor/porcitonsillarum complex.</title>
        <authorList>
            <person name="Arya G."/>
            <person name="Niven D.F."/>
        </authorList>
    </citation>
    <scope>NUCLEOTIDE SEQUENCE [LARGE SCALE GENOMIC DNA]</scope>
    <source>
        <strain evidence="3">strain 202</strain>
    </source>
</reference>
<feature type="transmembrane region" description="Helical" evidence="1">
    <location>
        <begin position="12"/>
        <end position="34"/>
    </location>
</feature>
<dbReference type="Proteomes" id="UP000003394">
    <property type="component" value="Unassembled WGS sequence"/>
</dbReference>
<keyword evidence="3" id="KW-1185">Reference proteome</keyword>
<keyword evidence="1" id="KW-1133">Transmembrane helix</keyword>
<accession>A0ABM9YVD4</accession>
<proteinExistence type="predicted"/>
<protein>
    <submittedName>
        <fullName evidence="2">Uncharacterized protein</fullName>
    </submittedName>
</protein>
<keyword evidence="1" id="KW-0472">Membrane</keyword>
<evidence type="ECO:0000313" key="3">
    <source>
        <dbReference type="Proteomes" id="UP000003394"/>
    </source>
</evidence>
<organism evidence="2 3">
    <name type="scientific">Actinobacillus minor 202</name>
    <dbReference type="NCBI Taxonomy" id="591023"/>
    <lineage>
        <taxon>Bacteria</taxon>
        <taxon>Pseudomonadati</taxon>
        <taxon>Pseudomonadota</taxon>
        <taxon>Gammaproteobacteria</taxon>
        <taxon>Pasteurellales</taxon>
        <taxon>Pasteurellaceae</taxon>
        <taxon>Actinobacillus</taxon>
    </lineage>
</organism>